<dbReference type="PANTHER" id="PTHR10569">
    <property type="entry name" value="GLYCOGEN DEBRANCHING ENZYME"/>
    <property type="match status" value="1"/>
</dbReference>
<name>A0A0E9LT45_9BACT</name>
<dbReference type="InterPro" id="IPR010401">
    <property type="entry name" value="AGL/Gdb1"/>
</dbReference>
<dbReference type="SUPFAM" id="SSF48208">
    <property type="entry name" value="Six-hairpin glycosidases"/>
    <property type="match status" value="1"/>
</dbReference>
<proteinExistence type="predicted"/>
<protein>
    <submittedName>
        <fullName evidence="2">Glycogen debranching enzyme</fullName>
    </submittedName>
</protein>
<dbReference type="InterPro" id="IPR012341">
    <property type="entry name" value="6hp_glycosidase-like_sf"/>
</dbReference>
<dbReference type="PANTHER" id="PTHR10569:SF2">
    <property type="entry name" value="GLYCOGEN DEBRANCHING ENZYME"/>
    <property type="match status" value="1"/>
</dbReference>
<dbReference type="InterPro" id="IPR032790">
    <property type="entry name" value="GDE_C"/>
</dbReference>
<evidence type="ECO:0000313" key="2">
    <source>
        <dbReference type="EMBL" id="GAO28020.1"/>
    </source>
</evidence>
<sequence length="256" mass="28752">MRLKSGALCLHENGLLYAKVEGTPLTWMDAVVDGQPVTWRPGYAVEVNALWYNALCYYVTMCDKHKRHTEANRVKVLAEKVKQTFVETFWNEADGCLYDYVDGDYKDASIRPNQVLAASLTFSPLNVEQQKSVIDVLKKELLTPLGLRTLSPSDPKYQGVLEGSQRQRDLALHQGSVFPWLAAFFAEGYLNIHKRGGLPFIKKMVDDFEGEMGNHCLSTISECFNGNPPHVGKGAISMAWNVAAVIRIIHLTEKYN</sequence>
<dbReference type="AlphaFoldDB" id="A0A0E9LT45"/>
<dbReference type="GO" id="GO:0004135">
    <property type="term" value="F:amylo-alpha-1,6-glucosidase activity"/>
    <property type="evidence" value="ECO:0007669"/>
    <property type="project" value="InterPro"/>
</dbReference>
<evidence type="ECO:0000313" key="3">
    <source>
        <dbReference type="Proteomes" id="UP000032900"/>
    </source>
</evidence>
<reference evidence="2 3" key="1">
    <citation type="journal article" date="2015" name="Microbes Environ.">
        <title>Distribution and evolution of nitrogen fixation genes in the phylum bacteroidetes.</title>
        <authorList>
            <person name="Inoue J."/>
            <person name="Oshima K."/>
            <person name="Suda W."/>
            <person name="Sakamoto M."/>
            <person name="Iino T."/>
            <person name="Noda S."/>
            <person name="Hongoh Y."/>
            <person name="Hattori M."/>
            <person name="Ohkuma M."/>
        </authorList>
    </citation>
    <scope>NUCLEOTIDE SEQUENCE [LARGE SCALE GENOMIC DNA]</scope>
    <source>
        <strain evidence="2">JCM 15548</strain>
    </source>
</reference>
<dbReference type="GO" id="GO:0005980">
    <property type="term" value="P:glycogen catabolic process"/>
    <property type="evidence" value="ECO:0007669"/>
    <property type="project" value="InterPro"/>
</dbReference>
<dbReference type="GO" id="GO:0004134">
    <property type="term" value="F:4-alpha-glucanotransferase activity"/>
    <property type="evidence" value="ECO:0007669"/>
    <property type="project" value="InterPro"/>
</dbReference>
<dbReference type="Pfam" id="PF06202">
    <property type="entry name" value="GDE_C"/>
    <property type="match status" value="1"/>
</dbReference>
<keyword evidence="3" id="KW-1185">Reference proteome</keyword>
<feature type="domain" description="Glycogen debranching enzyme C-terminal" evidence="1">
    <location>
        <begin position="12"/>
        <end position="247"/>
    </location>
</feature>
<accession>A0A0E9LT45</accession>
<gene>
    <name evidence="2" type="ORF">JCM15548_76</name>
</gene>
<dbReference type="InterPro" id="IPR008928">
    <property type="entry name" value="6-hairpin_glycosidase_sf"/>
</dbReference>
<comment type="caution">
    <text evidence="2">The sequence shown here is derived from an EMBL/GenBank/DDBJ whole genome shotgun (WGS) entry which is preliminary data.</text>
</comment>
<dbReference type="EMBL" id="BAZW01000001">
    <property type="protein sequence ID" value="GAO28020.1"/>
    <property type="molecule type" value="Genomic_DNA"/>
</dbReference>
<dbReference type="Proteomes" id="UP000032900">
    <property type="component" value="Unassembled WGS sequence"/>
</dbReference>
<organism evidence="2 3">
    <name type="scientific">Geofilum rubicundum JCM 15548</name>
    <dbReference type="NCBI Taxonomy" id="1236989"/>
    <lineage>
        <taxon>Bacteria</taxon>
        <taxon>Pseudomonadati</taxon>
        <taxon>Bacteroidota</taxon>
        <taxon>Bacteroidia</taxon>
        <taxon>Marinilabiliales</taxon>
        <taxon>Marinilabiliaceae</taxon>
        <taxon>Geofilum</taxon>
    </lineage>
</organism>
<dbReference type="STRING" id="1236989.JCM15548_76"/>
<dbReference type="Gene3D" id="1.50.10.10">
    <property type="match status" value="1"/>
</dbReference>
<evidence type="ECO:0000259" key="1">
    <source>
        <dbReference type="Pfam" id="PF06202"/>
    </source>
</evidence>